<dbReference type="PANTHER" id="PTHR43651">
    <property type="entry name" value="1,4-ALPHA-GLUCAN-BRANCHING ENZYME"/>
    <property type="match status" value="1"/>
</dbReference>
<organism evidence="13 14">
    <name type="scientific">Glaesserella parasuis ZJ0906</name>
    <dbReference type="NCBI Taxonomy" id="1322346"/>
    <lineage>
        <taxon>Bacteria</taxon>
        <taxon>Pseudomonadati</taxon>
        <taxon>Pseudomonadota</taxon>
        <taxon>Gammaproteobacteria</taxon>
        <taxon>Pasteurellales</taxon>
        <taxon>Pasteurellaceae</taxon>
        <taxon>Glaesserella</taxon>
    </lineage>
</organism>
<dbReference type="GO" id="GO:0005829">
    <property type="term" value="C:cytosol"/>
    <property type="evidence" value="ECO:0007669"/>
    <property type="project" value="TreeGrafter"/>
</dbReference>
<dbReference type="Gene3D" id="3.20.20.80">
    <property type="entry name" value="Glycosidases"/>
    <property type="match status" value="1"/>
</dbReference>
<evidence type="ECO:0000259" key="12">
    <source>
        <dbReference type="SMART" id="SM00642"/>
    </source>
</evidence>
<dbReference type="InterPro" id="IPR044143">
    <property type="entry name" value="GlgB_N_E_set_prok"/>
</dbReference>
<feature type="domain" description="Glycosyl hydrolase family 13 catalytic" evidence="12">
    <location>
        <begin position="254"/>
        <end position="611"/>
    </location>
</feature>
<accession>A0A806JDS0</accession>
<dbReference type="InterPro" id="IPR017853">
    <property type="entry name" value="GH"/>
</dbReference>
<dbReference type="Pfam" id="PF02922">
    <property type="entry name" value="CBM_48"/>
    <property type="match status" value="1"/>
</dbReference>
<dbReference type="Pfam" id="PF22019">
    <property type="entry name" value="GlgB_N"/>
    <property type="match status" value="1"/>
</dbReference>
<dbReference type="HAMAP" id="MF_00685">
    <property type="entry name" value="GlgB"/>
    <property type="match status" value="1"/>
</dbReference>
<dbReference type="InterPro" id="IPR006048">
    <property type="entry name" value="A-amylase/branching_C"/>
</dbReference>
<evidence type="ECO:0000256" key="5">
    <source>
        <dbReference type="ARBA" id="ARBA00022600"/>
    </source>
</evidence>
<dbReference type="InterPro" id="IPR006407">
    <property type="entry name" value="GlgB"/>
</dbReference>
<evidence type="ECO:0000256" key="9">
    <source>
        <dbReference type="ARBA" id="ARBA00023277"/>
    </source>
</evidence>
<dbReference type="PIRSF" id="PIRSF000463">
    <property type="entry name" value="GlgB"/>
    <property type="match status" value="1"/>
</dbReference>
<comment type="similarity">
    <text evidence="4 10">Belongs to the glycosyl hydrolase 13 family. GlgB subfamily.</text>
</comment>
<dbReference type="InterPro" id="IPR054169">
    <property type="entry name" value="GlgB_N"/>
</dbReference>
<proteinExistence type="inferred from homology"/>
<evidence type="ECO:0000256" key="10">
    <source>
        <dbReference type="HAMAP-Rule" id="MF_00685"/>
    </source>
</evidence>
<dbReference type="SUPFAM" id="SSF51445">
    <property type="entry name" value="(Trans)glycosidases"/>
    <property type="match status" value="1"/>
</dbReference>
<evidence type="ECO:0000313" key="14">
    <source>
        <dbReference type="Proteomes" id="UP000014672"/>
    </source>
</evidence>
<dbReference type="InterPro" id="IPR004193">
    <property type="entry name" value="Glyco_hydro_13_N"/>
</dbReference>
<reference evidence="13 14" key="1">
    <citation type="journal article" date="2013" name="PLoS ONE">
        <title>Complete Genome Analysis of a Haemophilus parasuis Serovar 12 Strain from China.</title>
        <authorList>
            <person name="Li Y."/>
            <person name="Kwok A.H."/>
            <person name="Jiang J."/>
            <person name="Zou Y."/>
            <person name="Zheng F."/>
            <person name="Chen P."/>
            <person name="Hou C."/>
            <person name="Leung F.C."/>
            <person name="Jiang P."/>
        </authorList>
    </citation>
    <scope>NUCLEOTIDE SEQUENCE [LARGE SCALE GENOMIC DNA]</scope>
    <source>
        <strain evidence="13 14">ZJ0906</strain>
    </source>
</reference>
<dbReference type="InterPro" id="IPR013780">
    <property type="entry name" value="Glyco_hydro_b"/>
</dbReference>
<sequence>MKEKVKNTTSLKQDNQFIEQLANGCCQDPFAYLGVHQVDDGVIVRAYLPEAEQVTVINDNSEPIVQMEQIDDRGFFAANLVGEKTDLSYRLLVRYAHTEIDIEDPYRFQSHFSDLDNWLLSEGTHVRPYEKLGAHLVTQNEVGGIHFSLWAPNARRVSVVGDFNYWDGRRHSMRFHPNSGIWDIFVPNLPKGMLYKFEILDRNGQIRLKSDPYAFSAQFRPDTASVASGLPAIVESDEERRRANDPDQPISVYEVHLGSWRRNLENNYWLNYEEIANELIPYVKEMGFTHIELLPVTEFPFDGSWGYQPTGIYAPTSRFGSPEGLRTLISKAHEAGINVILDWVVGHFPTDEHSLAYFDGTHLYEHSDPKEGYHQDWNTLIFNYGRHEVRNYLTGNALYWIERFGIDALRVDAVASMIYRDYSRKDGEWIPNRYGGRENLEALDFLRSTNDMLAKEGKGGVTIAEESTSFAGITHPTEHHGLGFDYKWNMGWMNDTLRYMKTEPIYRKYHHDLMTFGMIYQYSEKFMLPLSHDEVVHGKYSLLGKMPGDCWQQFANLRAYYGYMWGYPGKKLLFMGNEFAQGREWNYQESLDWFLLNDEHGGWHKGMLNWVRDLNRIYRQYPALYQLDYDPAGFEWLVVDDAEQSVFVFERKAKEGASIIVVSNFTPIPRDNYRFGVHENAEYKEILNSDSAYYMGSNLGNFGTIQCEEIESHGKPYSISLTIPPLATIFIVKEAKPQAVKKAKKSTKVVKKAEEPKVEKVKAVKAKTEGKAVKTKATKAK</sequence>
<feature type="active site" description="Nucleophile" evidence="10 11">
    <location>
        <position position="412"/>
    </location>
</feature>
<dbReference type="FunFam" id="2.60.40.1180:FF:000002">
    <property type="entry name" value="1,4-alpha-glucan branching enzyme GlgB"/>
    <property type="match status" value="1"/>
</dbReference>
<comment type="subunit">
    <text evidence="10">Monomer.</text>
</comment>
<dbReference type="SUPFAM" id="SSF51011">
    <property type="entry name" value="Glycosyl hydrolase domain"/>
    <property type="match status" value="1"/>
</dbReference>
<dbReference type="Gene3D" id="2.60.40.10">
    <property type="entry name" value="Immunoglobulins"/>
    <property type="match status" value="2"/>
</dbReference>
<dbReference type="InterPro" id="IPR013783">
    <property type="entry name" value="Ig-like_fold"/>
</dbReference>
<dbReference type="GO" id="GO:0004553">
    <property type="term" value="F:hydrolase activity, hydrolyzing O-glycosyl compounds"/>
    <property type="evidence" value="ECO:0007669"/>
    <property type="project" value="InterPro"/>
</dbReference>
<dbReference type="GO" id="GO:0005978">
    <property type="term" value="P:glycogen biosynthetic process"/>
    <property type="evidence" value="ECO:0007669"/>
    <property type="project" value="UniProtKB-UniRule"/>
</dbReference>
<dbReference type="CDD" id="cd02855">
    <property type="entry name" value="E_set_GBE_prok_N"/>
    <property type="match status" value="1"/>
</dbReference>
<keyword evidence="5 10" id="KW-0321">Glycogen metabolism</keyword>
<dbReference type="GO" id="GO:0003844">
    <property type="term" value="F:1,4-alpha-glucan branching enzyme activity"/>
    <property type="evidence" value="ECO:0007669"/>
    <property type="project" value="UniProtKB-UniRule"/>
</dbReference>
<name>A0A806JDS0_GLAPU</name>
<evidence type="ECO:0000256" key="4">
    <source>
        <dbReference type="ARBA" id="ARBA00009000"/>
    </source>
</evidence>
<keyword evidence="6 10" id="KW-0328">Glycosyltransferase</keyword>
<comment type="function">
    <text evidence="2 10">Catalyzes the formation of the alpha-1,6-glucosidic linkages in glycogen by scission of a 1,4-alpha-linked oligosaccharide from growing alpha-1,4-glucan chains and the subsequent attachment of the oligosaccharide to the alpha-1,6 position.</text>
</comment>
<dbReference type="Pfam" id="PF02806">
    <property type="entry name" value="Alpha-amylase_C"/>
    <property type="match status" value="1"/>
</dbReference>
<protein>
    <recommendedName>
        <fullName evidence="10">1,4-alpha-glucan branching enzyme GlgB</fullName>
        <ecNumber evidence="10">2.4.1.18</ecNumber>
    </recommendedName>
    <alternativeName>
        <fullName evidence="10">1,4-alpha-D-glucan:1,4-alpha-D-glucan 6-glucosyl-transferase</fullName>
    </alternativeName>
    <alternativeName>
        <fullName evidence="10">Alpha-(1-&gt;4)-glucan branching enzyme</fullName>
    </alternativeName>
    <alternativeName>
        <fullName evidence="10">Glycogen branching enzyme</fullName>
        <shortName evidence="10">BE</shortName>
    </alternativeName>
</protein>
<comment type="catalytic activity">
    <reaction evidence="1 10">
        <text>Transfers a segment of a (1-&gt;4)-alpha-D-glucan chain to a primary hydroxy group in a similar glucan chain.</text>
        <dbReference type="EC" id="2.4.1.18"/>
    </reaction>
</comment>
<evidence type="ECO:0000256" key="7">
    <source>
        <dbReference type="ARBA" id="ARBA00022679"/>
    </source>
</evidence>
<keyword evidence="7 10" id="KW-0808">Transferase</keyword>
<dbReference type="NCBIfam" id="TIGR01515">
    <property type="entry name" value="branching_enzym"/>
    <property type="match status" value="1"/>
</dbReference>
<dbReference type="FunFam" id="3.20.20.80:FF:000003">
    <property type="entry name" value="1,4-alpha-glucan branching enzyme GlgB"/>
    <property type="match status" value="1"/>
</dbReference>
<dbReference type="NCBIfam" id="NF008967">
    <property type="entry name" value="PRK12313.1"/>
    <property type="match status" value="1"/>
</dbReference>
<dbReference type="SUPFAM" id="SSF81296">
    <property type="entry name" value="E set domains"/>
    <property type="match status" value="2"/>
</dbReference>
<keyword evidence="9 10" id="KW-0119">Carbohydrate metabolism</keyword>
<dbReference type="AlphaFoldDB" id="A0A806JDS0"/>
<evidence type="ECO:0000256" key="6">
    <source>
        <dbReference type="ARBA" id="ARBA00022676"/>
    </source>
</evidence>
<evidence type="ECO:0000256" key="11">
    <source>
        <dbReference type="PIRSR" id="PIRSR000463-1"/>
    </source>
</evidence>
<dbReference type="Pfam" id="PF00128">
    <property type="entry name" value="Alpha-amylase"/>
    <property type="match status" value="1"/>
</dbReference>
<dbReference type="InterPro" id="IPR037439">
    <property type="entry name" value="Branching_enzy"/>
</dbReference>
<evidence type="ECO:0000256" key="1">
    <source>
        <dbReference type="ARBA" id="ARBA00000826"/>
    </source>
</evidence>
<dbReference type="InterPro" id="IPR014756">
    <property type="entry name" value="Ig_E-set"/>
</dbReference>
<gene>
    <name evidence="10" type="primary">glgB</name>
    <name evidence="13" type="ORF">K756_05110</name>
</gene>
<dbReference type="Gene3D" id="2.60.40.1180">
    <property type="entry name" value="Golgi alpha-mannosidase II"/>
    <property type="match status" value="1"/>
</dbReference>
<dbReference type="CDD" id="cd11322">
    <property type="entry name" value="AmyAc_Glg_BE"/>
    <property type="match status" value="1"/>
</dbReference>
<dbReference type="NCBIfam" id="NF003811">
    <property type="entry name" value="PRK05402.1"/>
    <property type="match status" value="1"/>
</dbReference>
<evidence type="ECO:0000313" key="13">
    <source>
        <dbReference type="EMBL" id="AGO16222.1"/>
    </source>
</evidence>
<evidence type="ECO:0000256" key="8">
    <source>
        <dbReference type="ARBA" id="ARBA00023056"/>
    </source>
</evidence>
<dbReference type="FunFam" id="2.60.40.10:FF:000169">
    <property type="entry name" value="1,4-alpha-glucan branching enzyme GlgB"/>
    <property type="match status" value="1"/>
</dbReference>
<dbReference type="UniPathway" id="UPA00164"/>
<dbReference type="InterPro" id="IPR006047">
    <property type="entry name" value="GH13_cat_dom"/>
</dbReference>
<dbReference type="PANTHER" id="PTHR43651:SF3">
    <property type="entry name" value="1,4-ALPHA-GLUCAN-BRANCHING ENZYME"/>
    <property type="match status" value="1"/>
</dbReference>
<evidence type="ECO:0000256" key="2">
    <source>
        <dbReference type="ARBA" id="ARBA00002953"/>
    </source>
</evidence>
<comment type="pathway">
    <text evidence="3 10">Glycan biosynthesis; glycogen biosynthesis.</text>
</comment>
<dbReference type="KEGG" id="hpaz:K756_05110"/>
<dbReference type="GO" id="GO:0043169">
    <property type="term" value="F:cation binding"/>
    <property type="evidence" value="ECO:0007669"/>
    <property type="project" value="InterPro"/>
</dbReference>
<dbReference type="EC" id="2.4.1.18" evidence="10"/>
<dbReference type="EMBL" id="CP005384">
    <property type="protein sequence ID" value="AGO16222.1"/>
    <property type="molecule type" value="Genomic_DNA"/>
</dbReference>
<dbReference type="SMART" id="SM00642">
    <property type="entry name" value="Aamy"/>
    <property type="match status" value="1"/>
</dbReference>
<evidence type="ECO:0000256" key="3">
    <source>
        <dbReference type="ARBA" id="ARBA00004964"/>
    </source>
</evidence>
<feature type="active site" description="Proton donor" evidence="10 11">
    <location>
        <position position="465"/>
    </location>
</feature>
<dbReference type="Proteomes" id="UP000014672">
    <property type="component" value="Chromosome"/>
</dbReference>
<keyword evidence="8 10" id="KW-0320">Glycogen biosynthesis</keyword>